<comment type="caution">
    <text evidence="2">The sequence shown here is derived from an EMBL/GenBank/DDBJ whole genome shotgun (WGS) entry which is preliminary data.</text>
</comment>
<evidence type="ECO:0000313" key="2">
    <source>
        <dbReference type="EMBL" id="CAD8180494.1"/>
    </source>
</evidence>
<feature type="region of interest" description="Disordered" evidence="1">
    <location>
        <begin position="1364"/>
        <end position="1408"/>
    </location>
</feature>
<evidence type="ECO:0000256" key="1">
    <source>
        <dbReference type="SAM" id="MobiDB-lite"/>
    </source>
</evidence>
<gene>
    <name evidence="2" type="ORF">PPENT_87.1.T0740151</name>
</gene>
<keyword evidence="3" id="KW-1185">Reference proteome</keyword>
<proteinExistence type="predicted"/>
<evidence type="ECO:0000313" key="3">
    <source>
        <dbReference type="Proteomes" id="UP000689195"/>
    </source>
</evidence>
<protein>
    <submittedName>
        <fullName evidence="2">Uncharacterized protein</fullName>
    </submittedName>
</protein>
<dbReference type="Proteomes" id="UP000689195">
    <property type="component" value="Unassembled WGS sequence"/>
</dbReference>
<organism evidence="2 3">
    <name type="scientific">Paramecium pentaurelia</name>
    <dbReference type="NCBI Taxonomy" id="43138"/>
    <lineage>
        <taxon>Eukaryota</taxon>
        <taxon>Sar</taxon>
        <taxon>Alveolata</taxon>
        <taxon>Ciliophora</taxon>
        <taxon>Intramacronucleata</taxon>
        <taxon>Oligohymenophorea</taxon>
        <taxon>Peniculida</taxon>
        <taxon>Parameciidae</taxon>
        <taxon>Paramecium</taxon>
    </lineage>
</organism>
<feature type="compositionally biased region" description="Low complexity" evidence="1">
    <location>
        <begin position="1378"/>
        <end position="1395"/>
    </location>
</feature>
<reference evidence="2" key="1">
    <citation type="submission" date="2021-01" db="EMBL/GenBank/DDBJ databases">
        <authorList>
            <consortium name="Genoscope - CEA"/>
            <person name="William W."/>
        </authorList>
    </citation>
    <scope>NUCLEOTIDE SEQUENCE</scope>
</reference>
<dbReference type="EMBL" id="CAJJDO010000074">
    <property type="protein sequence ID" value="CAD8180494.1"/>
    <property type="molecule type" value="Genomic_DNA"/>
</dbReference>
<name>A0A8S1VS94_9CILI</name>
<feature type="compositionally biased region" description="Polar residues" evidence="1">
    <location>
        <begin position="1365"/>
        <end position="1377"/>
    </location>
</feature>
<accession>A0A8S1VS94</accession>
<feature type="compositionally biased region" description="Polar residues" evidence="1">
    <location>
        <begin position="1396"/>
        <end position="1408"/>
    </location>
</feature>
<sequence>MKDGNFEKTMTEPSQMIEEEVLVYNQESGLYERKLIRRQYDAKRDSTLQLGQLKEFDQSGNKILSRKIIENLESSQQLQKGGWFNHQGVLEKTINVQEPDKFIEEEVLIINPKTGKQERRLTRRPYQPGDEKMELGDNILDQQSGRKIVSRRIIENDSSSDFQLQQGWKQISAGMFEVQLCSAEPVKYIEEEILIVNKQTKQMQRKIIRRQFTIKDQNLKFGDDIKEKDTQGNRILARRLIENVQSLIQLKKEGWTKLGDGTLEKILSAIAQKLIEEEILVYNPRTGKQERRLTRRPVMLEDDKFKVGEQINEQLNDGTKIVARRIVDSDFALTSWQQNDQGVLIHQISQAEPMKYIEEEVLQVNPKTGMMERKLIRRPYNDQNVKFGQNINENKDDSTIVLSRKLVENNESLAQWKRQSNGQLIKEINHEEPEEYIEEEIIRINTKTGKQERKIIRRPFTEDDRNAIIGDQIIDEINNGQKVISRKIISNLCSSDNWKQNEDGHFEIIIAQQEPIKFIEEEVLQYNKETGLIERKIIRSVFSETAQLGNNLQENDGKGKIIISRRIVENLLSSEQQKKDGWIQNEGNLEFLFNSQESLQMVEEQILIKNSESGKYELILRRRPYVEGEEITNPKDGLLLSRKIINNNQSEGQLFNEGWSRINGQLEKKIENVINPILSNKLIPDDPTSLYYLEEDHILINPNTHEQEIHEIKFPYQGNQHQKIGEGLRESDDSGNQIIARKIVTNIDPDYNPYQDVEEITEIIGSGKNNEFYAIQKLVNITQVIISKNLNEKQPNGFIIRSRVVINEYQKTEQQGWRKLNELEIPLGIRQWNQNKRSMYQIDEDSQEHRDSQYRSVDEQNQIRILDQQQNNGKYVEEEILLKNQHSNKYERRLQRRYTNENTFGDDLEEFIQDIKYLSRAEVQFQLELTKQGWIEVGNQVLQRIIAKNETLQMIEEEFNNKEKQIQMFILKPYKNEQIYIGEMDELQDNGLHLIRRQIINNRSLAYYKNNDFIKNKDGTFIKQIKGSITMKIPKYQQQNFVRRPTQRLSQIQQIEQHNNNIIKIGITEYGQDEPAIENKTTNSDISETDKMFIKQLERGNKKDRSNIYQNILNDEQIRGRINSDKNNDSPSTPFSECAIPNKSKLLSKVLNKFIKKSLSQAMNEFQLIYLAFRQKKRQIYQKNSINLINILANLFYRQSFETLIEHIQKNVIEFDEDDVIKYNEMLDENKIIAMEIQPTGNEGQAAEPVELNITPPEKKRILKIKPKASPESKMFTSTKNEYAQPFQRKSVIHNTMKVQTQYQRSTSRASTVIKLNTLQSSQSLKPTNQIIGNSLQNISVPIGYQQSKRNQKKRTTKIKETLEKSNSQSNKFSQTPLSQSQASISQNQSLASLQKQNSQEQLAQIQKNKLAQQFKRMGSVQLSGTFKKS</sequence>